<sequence>MPSLNFLYVNYTIWNDFHACFDFQYVDNGTIYRTTYENGGWWPVFKVDNGPETKILGNNDGKASYGDISVETNITHPVEFGNNSDNFYLIEFFATNNHPTEPHNFSLTSHTDVMIANNDWAEVRAYQDGYNYMKGLTMTDERWTKYTLTLLVRDAFKVENVDTFWFGQWGGRVNLHKWDNTNRTIPLQDRDSAFSFGWVNRTIRGGKTLRLAVLLGVGRYLPSPPTVTVTSNFSEKYLPKQKFNVTGFVKAEKNVNLTLMYSFNGVVHPYFENNYTGENESFEQNFDIPFETPIQVGKYPLYIWATDSLGTYSNNFTVNILVNEAPKIQIVNRISDKYFMGGNVEVLSLLWDDTKANIHYKFDDDWDFSADNTMIECNREWKEFRKTFPLRETTLYYGSHTLYIWAEDEWNIKSDILIFPFNYIELHTPEIKIEQNEIPELFYRNNVTITGYVMDEDVGDDLVVEYKLPESNPLEPFKPYITFKNTNGEWYEFQMEYIVHRSLPENITHNVTFRVHDNKGAISFDKVFSFKVKKHTIIPFPEVTPMPTIDFPVIPDPIPVDSTTTYSETITQTVSETEDSNGDSADITIQTTKYVIVLTRKDGIPSQS</sequence>
<reference evidence="1" key="1">
    <citation type="submission" date="2006-10" db="EMBL/GenBank/DDBJ databases">
        <authorList>
            <person name="Amadeo P."/>
            <person name="Zhao Q."/>
            <person name="Wortman J."/>
            <person name="Fraser-Liggett C."/>
            <person name="Carlton J."/>
        </authorList>
    </citation>
    <scope>NUCLEOTIDE SEQUENCE</scope>
    <source>
        <strain evidence="1">G3</strain>
    </source>
</reference>
<evidence type="ECO:0000313" key="2">
    <source>
        <dbReference type="Proteomes" id="UP000001542"/>
    </source>
</evidence>
<dbReference type="VEuPathDB" id="TrichDB:TVAG_140920"/>
<dbReference type="VEuPathDB" id="TrichDB:TVAGG3_0603830"/>
<gene>
    <name evidence="1" type="ORF">TVAG_140920</name>
</gene>
<evidence type="ECO:0000313" key="1">
    <source>
        <dbReference type="EMBL" id="EAX96603.1"/>
    </source>
</evidence>
<organism evidence="1 2">
    <name type="scientific">Trichomonas vaginalis (strain ATCC PRA-98 / G3)</name>
    <dbReference type="NCBI Taxonomy" id="412133"/>
    <lineage>
        <taxon>Eukaryota</taxon>
        <taxon>Metamonada</taxon>
        <taxon>Parabasalia</taxon>
        <taxon>Trichomonadida</taxon>
        <taxon>Trichomonadidae</taxon>
        <taxon>Trichomonas</taxon>
    </lineage>
</organism>
<dbReference type="Proteomes" id="UP000001542">
    <property type="component" value="Unassembled WGS sequence"/>
</dbReference>
<proteinExistence type="predicted"/>
<dbReference type="EMBL" id="DS113751">
    <property type="protein sequence ID" value="EAX96603.1"/>
    <property type="molecule type" value="Genomic_DNA"/>
</dbReference>
<keyword evidence="2" id="KW-1185">Reference proteome</keyword>
<accession>A2FER6</accession>
<dbReference type="RefSeq" id="XP_001309533.1">
    <property type="nucleotide sequence ID" value="XM_001309532.1"/>
</dbReference>
<dbReference type="InParanoid" id="A2FER6"/>
<dbReference type="KEGG" id="tva:4754367"/>
<dbReference type="AlphaFoldDB" id="A2FER6"/>
<protein>
    <submittedName>
        <fullName evidence="1">Uncharacterized protein</fullName>
    </submittedName>
</protein>
<reference evidence="1" key="2">
    <citation type="journal article" date="2007" name="Science">
        <title>Draft genome sequence of the sexually transmitted pathogen Trichomonas vaginalis.</title>
        <authorList>
            <person name="Carlton J.M."/>
            <person name="Hirt R.P."/>
            <person name="Silva J.C."/>
            <person name="Delcher A.L."/>
            <person name="Schatz M."/>
            <person name="Zhao Q."/>
            <person name="Wortman J.R."/>
            <person name="Bidwell S.L."/>
            <person name="Alsmark U.C.M."/>
            <person name="Besteiro S."/>
            <person name="Sicheritz-Ponten T."/>
            <person name="Noel C.J."/>
            <person name="Dacks J.B."/>
            <person name="Foster P.G."/>
            <person name="Simillion C."/>
            <person name="Van de Peer Y."/>
            <person name="Miranda-Saavedra D."/>
            <person name="Barton G.J."/>
            <person name="Westrop G.D."/>
            <person name="Mueller S."/>
            <person name="Dessi D."/>
            <person name="Fiori P.L."/>
            <person name="Ren Q."/>
            <person name="Paulsen I."/>
            <person name="Zhang H."/>
            <person name="Bastida-Corcuera F.D."/>
            <person name="Simoes-Barbosa A."/>
            <person name="Brown M.T."/>
            <person name="Hayes R.D."/>
            <person name="Mukherjee M."/>
            <person name="Okumura C.Y."/>
            <person name="Schneider R."/>
            <person name="Smith A.J."/>
            <person name="Vanacova S."/>
            <person name="Villalvazo M."/>
            <person name="Haas B.J."/>
            <person name="Pertea M."/>
            <person name="Feldblyum T.V."/>
            <person name="Utterback T.R."/>
            <person name="Shu C.L."/>
            <person name="Osoegawa K."/>
            <person name="de Jong P.J."/>
            <person name="Hrdy I."/>
            <person name="Horvathova L."/>
            <person name="Zubacova Z."/>
            <person name="Dolezal P."/>
            <person name="Malik S.B."/>
            <person name="Logsdon J.M. Jr."/>
            <person name="Henze K."/>
            <person name="Gupta A."/>
            <person name="Wang C.C."/>
            <person name="Dunne R.L."/>
            <person name="Upcroft J.A."/>
            <person name="Upcroft P."/>
            <person name="White O."/>
            <person name="Salzberg S.L."/>
            <person name="Tang P."/>
            <person name="Chiu C.-H."/>
            <person name="Lee Y.-S."/>
            <person name="Embley T.M."/>
            <person name="Coombs G.H."/>
            <person name="Mottram J.C."/>
            <person name="Tachezy J."/>
            <person name="Fraser-Liggett C.M."/>
            <person name="Johnson P.J."/>
        </authorList>
    </citation>
    <scope>NUCLEOTIDE SEQUENCE [LARGE SCALE GENOMIC DNA]</scope>
    <source>
        <strain evidence="1">G3</strain>
    </source>
</reference>
<name>A2FER6_TRIV3</name>